<protein>
    <submittedName>
        <fullName evidence="3">Protein FAR1-RELATED SEQUENCE</fullName>
    </submittedName>
</protein>
<dbReference type="Gene3D" id="3.90.550.10">
    <property type="entry name" value="Spore Coat Polysaccharide Biosynthesis Protein SpsA, Chain A"/>
    <property type="match status" value="1"/>
</dbReference>
<dbReference type="AlphaFoldDB" id="A0A3P8ASD7"/>
<reference evidence="3" key="2">
    <citation type="submission" date="2019-09" db="UniProtKB">
        <authorList>
            <consortium name="WormBaseParasite"/>
        </authorList>
    </citation>
    <scope>IDENTIFICATION</scope>
</reference>
<dbReference type="PANTHER" id="PTHR31562:SF9">
    <property type="entry name" value="GLYCOSYLTRANSFERASE FAMILY 8 PROTEIN"/>
    <property type="match status" value="1"/>
</dbReference>
<dbReference type="EMBL" id="UZAH01031028">
    <property type="protein sequence ID" value="VDP13481.1"/>
    <property type="molecule type" value="Genomic_DNA"/>
</dbReference>
<keyword evidence="2" id="KW-1185">Reference proteome</keyword>
<proteinExistence type="predicted"/>
<dbReference type="Proteomes" id="UP000050761">
    <property type="component" value="Unassembled WGS sequence"/>
</dbReference>
<accession>A0A3P8ASD7</accession>
<organism evidence="1">
    <name type="scientific">Heligmosomoides polygyrus</name>
    <name type="common">Parasitic roundworm</name>
    <dbReference type="NCBI Taxonomy" id="6339"/>
    <lineage>
        <taxon>Eukaryota</taxon>
        <taxon>Metazoa</taxon>
        <taxon>Ecdysozoa</taxon>
        <taxon>Nematoda</taxon>
        <taxon>Chromadorea</taxon>
        <taxon>Rhabditida</taxon>
        <taxon>Rhabditina</taxon>
        <taxon>Rhabditomorpha</taxon>
        <taxon>Strongyloidea</taxon>
        <taxon>Heligmosomidae</taxon>
        <taxon>Heligmosomoides</taxon>
    </lineage>
</organism>
<dbReference type="Pfam" id="PF03314">
    <property type="entry name" value="DUF273"/>
    <property type="match status" value="1"/>
</dbReference>
<name>A0A3P8ASD7_HELPZ</name>
<evidence type="ECO:0000313" key="1">
    <source>
        <dbReference type="EMBL" id="VDP13481.1"/>
    </source>
</evidence>
<reference evidence="1 2" key="1">
    <citation type="submission" date="2018-11" db="EMBL/GenBank/DDBJ databases">
        <authorList>
            <consortium name="Pathogen Informatics"/>
        </authorList>
    </citation>
    <scope>NUCLEOTIDE SEQUENCE [LARGE SCALE GENOMIC DNA]</scope>
</reference>
<evidence type="ECO:0000313" key="3">
    <source>
        <dbReference type="WBParaSite" id="HPBE_0001894401-mRNA-1"/>
    </source>
</evidence>
<sequence length="267" mass="31362">MHVEVFHACAAHKSVHSQQYVEHSIGLLVVVRSYSKIIQSNILHICFKTILSGATCQIQTTEVKAAFQIFFRRHCVVLQYLRKLDLEQYVLKIEEFIDPEADIVFYDRFYNWEVMAGSYLVKNTIWVQNFLEGYANFEYRLPKSFHGTDNGAIHVIMIFMSCTRKSHLSTYLFAYEACVRKLIGNMDNFKKIKILAKGTAWARDNWMTNSRWNEERDFMIHNMKLSQIPWNAGLCIFTRFTLINRFSTKKCCRELKRWQPIGAQSGL</sequence>
<dbReference type="InterPro" id="IPR029044">
    <property type="entry name" value="Nucleotide-diphossugar_trans"/>
</dbReference>
<dbReference type="PANTHER" id="PTHR31562">
    <property type="entry name" value="PROTEIN CBG18972"/>
    <property type="match status" value="1"/>
</dbReference>
<dbReference type="InterPro" id="IPR004988">
    <property type="entry name" value="DUF273"/>
</dbReference>
<gene>
    <name evidence="1" type="ORF">HPBE_LOCUS18944</name>
</gene>
<dbReference type="WBParaSite" id="HPBE_0001894401-mRNA-1">
    <property type="protein sequence ID" value="HPBE_0001894401-mRNA-1"/>
    <property type="gene ID" value="HPBE_0001894401"/>
</dbReference>
<dbReference type="OrthoDB" id="407658at2759"/>
<evidence type="ECO:0000313" key="2">
    <source>
        <dbReference type="Proteomes" id="UP000050761"/>
    </source>
</evidence>